<dbReference type="SUPFAM" id="SSF144074">
    <property type="entry name" value="E2F-DP heterodimerization region"/>
    <property type="match status" value="1"/>
</dbReference>
<comment type="function">
    <text evidence="8">Involved in the regulation of the G1/S transition. Increases the DNA binding activity of E2F proteins after heterodimerization.</text>
</comment>
<evidence type="ECO:0000256" key="4">
    <source>
        <dbReference type="ARBA" id="ARBA00023125"/>
    </source>
</evidence>
<dbReference type="Gene3D" id="1.20.140.80">
    <property type="entry name" value="Transcription factor DP"/>
    <property type="match status" value="1"/>
</dbReference>
<evidence type="ECO:0000313" key="14">
    <source>
        <dbReference type="EMBL" id="PRQ43287.1"/>
    </source>
</evidence>
<keyword evidence="10" id="KW-0175">Coiled coil</keyword>
<proteinExistence type="inferred from homology"/>
<evidence type="ECO:0000256" key="2">
    <source>
        <dbReference type="ARBA" id="ARBA00010940"/>
    </source>
</evidence>
<dbReference type="EMBL" id="PDCK01000041">
    <property type="protein sequence ID" value="PRQ43287.1"/>
    <property type="molecule type" value="Genomic_DNA"/>
</dbReference>
<comment type="subcellular location">
    <subcellularLocation>
        <location evidence="1 8 9">Nucleus</location>
    </subcellularLocation>
</comment>
<sequence length="301" mass="33435">MEFEYFGDSFGELSRRNSSPITPRSASASNAAASESVRSSSNSMTFHCDSTSTPDVDKNAGKKKRGSRYTAGGLRQFSAIVCSKLKSKGRATYNEVADEIISELPGIYGETEALSEFDEKNIRRRVYDALNVLMAMDIITKEKKQIQWKGLPDTNVIDLEGIKAQRVKLMGRIGAKEAYLKDLEEQMADLQNLMLRNKQLIKSGNSRHKGFSFPFILAQTSNNATVEIEISEDMQLVHCDFNSTPFSLHDDTSILKLLRCHQLPESRNVSQSSSVYSSSSSGMASGGTRPFLWNSETETPK</sequence>
<feature type="coiled-coil region" evidence="10">
    <location>
        <begin position="173"/>
        <end position="203"/>
    </location>
</feature>
<feature type="region of interest" description="Disordered" evidence="11">
    <location>
        <begin position="269"/>
        <end position="301"/>
    </location>
</feature>
<dbReference type="GO" id="GO:0051726">
    <property type="term" value="P:regulation of cell cycle"/>
    <property type="evidence" value="ECO:0007669"/>
    <property type="project" value="InterPro"/>
</dbReference>
<evidence type="ECO:0000256" key="11">
    <source>
        <dbReference type="SAM" id="MobiDB-lite"/>
    </source>
</evidence>
<dbReference type="GO" id="GO:0000977">
    <property type="term" value="F:RNA polymerase II transcription regulatory region sequence-specific DNA binding"/>
    <property type="evidence" value="ECO:0007669"/>
    <property type="project" value="TreeGrafter"/>
</dbReference>
<dbReference type="InterPro" id="IPR037241">
    <property type="entry name" value="E2F-DP_heterodim"/>
</dbReference>
<evidence type="ECO:0000259" key="13">
    <source>
        <dbReference type="SMART" id="SM01372"/>
    </source>
</evidence>
<dbReference type="Proteomes" id="UP000238479">
    <property type="component" value="Chromosome 3"/>
</dbReference>
<dbReference type="PANTHER" id="PTHR12548">
    <property type="entry name" value="TRANSCRIPTION FACTOR DP"/>
    <property type="match status" value="1"/>
</dbReference>
<keyword evidence="5 8" id="KW-0804">Transcription</keyword>
<dbReference type="PIRSF" id="PIRSF009404">
    <property type="entry name" value="Transcription_factor_DP"/>
    <property type="match status" value="1"/>
</dbReference>
<evidence type="ECO:0000256" key="5">
    <source>
        <dbReference type="ARBA" id="ARBA00023163"/>
    </source>
</evidence>
<evidence type="ECO:0000313" key="15">
    <source>
        <dbReference type="Proteomes" id="UP000238479"/>
    </source>
</evidence>
<feature type="domain" description="E2F/DP family winged-helix DNA-binding" evidence="13">
    <location>
        <begin position="69"/>
        <end position="150"/>
    </location>
</feature>
<evidence type="ECO:0000256" key="8">
    <source>
        <dbReference type="PIRNR" id="PIRNR009404"/>
    </source>
</evidence>
<dbReference type="Pfam" id="PF08781">
    <property type="entry name" value="DP"/>
    <property type="match status" value="1"/>
</dbReference>
<dbReference type="CDD" id="cd14458">
    <property type="entry name" value="DP_DD"/>
    <property type="match status" value="1"/>
</dbReference>
<dbReference type="InterPro" id="IPR014889">
    <property type="entry name" value="Transc_factor_DP_C"/>
</dbReference>
<dbReference type="SMART" id="SM01138">
    <property type="entry name" value="DP"/>
    <property type="match status" value="1"/>
</dbReference>
<dbReference type="AlphaFoldDB" id="A0A2P6RA23"/>
<keyword evidence="3 8" id="KW-0805">Transcription regulation</keyword>
<comment type="similarity">
    <text evidence="2 8 9">Belongs to the E2F/DP family.</text>
</comment>
<evidence type="ECO:0000259" key="12">
    <source>
        <dbReference type="SMART" id="SM01138"/>
    </source>
</evidence>
<protein>
    <submittedName>
        <fullName evidence="14">Putative transcription factor E2F-DP family</fullName>
    </submittedName>
</protein>
<dbReference type="InterPro" id="IPR036388">
    <property type="entry name" value="WH-like_DNA-bd_sf"/>
</dbReference>
<feature type="compositionally biased region" description="Low complexity" evidence="11">
    <location>
        <begin position="269"/>
        <end position="283"/>
    </location>
</feature>
<dbReference type="GO" id="GO:0000981">
    <property type="term" value="F:DNA-binding transcription factor activity, RNA polymerase II-specific"/>
    <property type="evidence" value="ECO:0007669"/>
    <property type="project" value="TreeGrafter"/>
</dbReference>
<dbReference type="SUPFAM" id="SSF46785">
    <property type="entry name" value="Winged helix' DNA-binding domain"/>
    <property type="match status" value="1"/>
</dbReference>
<reference evidence="14 15" key="1">
    <citation type="journal article" date="2018" name="Nat. Genet.">
        <title>The Rosa genome provides new insights in the design of modern roses.</title>
        <authorList>
            <person name="Bendahmane M."/>
        </authorList>
    </citation>
    <scope>NUCLEOTIDE SEQUENCE [LARGE SCALE GENOMIC DNA]</scope>
    <source>
        <strain evidence="15">cv. Old Blush</strain>
    </source>
</reference>
<evidence type="ECO:0000256" key="9">
    <source>
        <dbReference type="RuleBase" id="RU003796"/>
    </source>
</evidence>
<dbReference type="GO" id="GO:0070176">
    <property type="term" value="C:DRM complex"/>
    <property type="evidence" value="ECO:0007669"/>
    <property type="project" value="EnsemblPlants"/>
</dbReference>
<evidence type="ECO:0000256" key="7">
    <source>
        <dbReference type="ARBA" id="ARBA00023306"/>
    </source>
</evidence>
<feature type="compositionally biased region" description="Low complexity" evidence="11">
    <location>
        <begin position="24"/>
        <end position="43"/>
    </location>
</feature>
<comment type="caution">
    <text evidence="14">The sequence shown here is derived from an EMBL/GenBank/DDBJ whole genome shotgun (WGS) entry which is preliminary data.</text>
</comment>
<dbReference type="InterPro" id="IPR036390">
    <property type="entry name" value="WH_DNA-bd_sf"/>
</dbReference>
<dbReference type="Pfam" id="PF02319">
    <property type="entry name" value="WHD_E2F_TDP"/>
    <property type="match status" value="1"/>
</dbReference>
<dbReference type="InterPro" id="IPR003316">
    <property type="entry name" value="E2F_WHTH_DNA-bd_dom"/>
</dbReference>
<keyword evidence="4 8" id="KW-0238">DNA-binding</keyword>
<dbReference type="SMART" id="SM01372">
    <property type="entry name" value="E2F_TDP"/>
    <property type="match status" value="1"/>
</dbReference>
<gene>
    <name evidence="14" type="ORF">RchiOBHm_Chr3g0466841</name>
</gene>
<keyword evidence="15" id="KW-1185">Reference proteome</keyword>
<keyword evidence="7" id="KW-0131">Cell cycle</keyword>
<evidence type="ECO:0000256" key="10">
    <source>
        <dbReference type="SAM" id="Coils"/>
    </source>
</evidence>
<keyword evidence="6 8" id="KW-0539">Nucleus</keyword>
<accession>A0A2P6RA23</accession>
<dbReference type="Gene3D" id="1.10.10.10">
    <property type="entry name" value="Winged helix-like DNA-binding domain superfamily/Winged helix DNA-binding domain"/>
    <property type="match status" value="1"/>
</dbReference>
<evidence type="ECO:0000256" key="3">
    <source>
        <dbReference type="ARBA" id="ARBA00023015"/>
    </source>
</evidence>
<dbReference type="PANTHER" id="PTHR12548:SF19">
    <property type="entry name" value="TRANSCRIPTION FACTOR-LIKE PROTEIN DPA"/>
    <property type="match status" value="1"/>
</dbReference>
<dbReference type="InterPro" id="IPR038168">
    <property type="entry name" value="TF_DP_C_sf"/>
</dbReference>
<organism evidence="14 15">
    <name type="scientific">Rosa chinensis</name>
    <name type="common">China rose</name>
    <dbReference type="NCBI Taxonomy" id="74649"/>
    <lineage>
        <taxon>Eukaryota</taxon>
        <taxon>Viridiplantae</taxon>
        <taxon>Streptophyta</taxon>
        <taxon>Embryophyta</taxon>
        <taxon>Tracheophyta</taxon>
        <taxon>Spermatophyta</taxon>
        <taxon>Magnoliopsida</taxon>
        <taxon>eudicotyledons</taxon>
        <taxon>Gunneridae</taxon>
        <taxon>Pentapetalae</taxon>
        <taxon>rosids</taxon>
        <taxon>fabids</taxon>
        <taxon>Rosales</taxon>
        <taxon>Rosaceae</taxon>
        <taxon>Rosoideae</taxon>
        <taxon>Rosoideae incertae sedis</taxon>
        <taxon>Rosa</taxon>
    </lineage>
</organism>
<name>A0A2P6RA23_ROSCH</name>
<dbReference type="FunFam" id="1.10.10.10:FF:000360">
    <property type="entry name" value="Transcription factor Dp-1, a"/>
    <property type="match status" value="1"/>
</dbReference>
<feature type="compositionally biased region" description="Polar residues" evidence="11">
    <location>
        <begin position="44"/>
        <end position="54"/>
    </location>
</feature>
<dbReference type="STRING" id="74649.A0A2P6RA23"/>
<dbReference type="OMA" id="CANSFSR"/>
<dbReference type="InterPro" id="IPR015648">
    <property type="entry name" value="Transcrpt_fac_DP"/>
</dbReference>
<feature type="domain" description="Transcription factor DP C-terminal" evidence="12">
    <location>
        <begin position="157"/>
        <end position="290"/>
    </location>
</feature>
<dbReference type="Gramene" id="PRQ43287">
    <property type="protein sequence ID" value="PRQ43287"/>
    <property type="gene ID" value="RchiOBHm_Chr3g0466841"/>
</dbReference>
<evidence type="ECO:0000256" key="1">
    <source>
        <dbReference type="ARBA" id="ARBA00004123"/>
    </source>
</evidence>
<feature type="region of interest" description="Disordered" evidence="11">
    <location>
        <begin position="1"/>
        <end position="67"/>
    </location>
</feature>
<evidence type="ECO:0000256" key="6">
    <source>
        <dbReference type="ARBA" id="ARBA00023242"/>
    </source>
</evidence>